<dbReference type="AlphaFoldDB" id="A0A212JBU2"/>
<sequence>MTDDEMLALDTQMKLQALILMVRNLYAYVDGLEGRTGRVADGLRAFLDESLPNLEMPVPVPPETLAAIKAALAEPLRATIADIEAGAPQSPPPPPRFTLVKGGIED</sequence>
<feature type="region of interest" description="Disordered" evidence="1">
    <location>
        <begin position="82"/>
        <end position="106"/>
    </location>
</feature>
<evidence type="ECO:0000256" key="1">
    <source>
        <dbReference type="SAM" id="MobiDB-lite"/>
    </source>
</evidence>
<name>A0A212JBU2_9PROT</name>
<evidence type="ECO:0000313" key="2">
    <source>
        <dbReference type="EMBL" id="SBV96872.1"/>
    </source>
</evidence>
<proteinExistence type="predicted"/>
<reference evidence="2" key="1">
    <citation type="submission" date="2016-04" db="EMBL/GenBank/DDBJ databases">
        <authorList>
            <person name="Evans L.H."/>
            <person name="Alamgir A."/>
            <person name="Owens N."/>
            <person name="Weber N.D."/>
            <person name="Virtaneva K."/>
            <person name="Barbian K."/>
            <person name="Babar A."/>
            <person name="Rosenke K."/>
        </authorList>
    </citation>
    <scope>NUCLEOTIDE SEQUENCE</scope>
    <source>
        <strain evidence="2">86</strain>
    </source>
</reference>
<protein>
    <submittedName>
        <fullName evidence="2">Uncharacterized protein</fullName>
    </submittedName>
</protein>
<accession>A0A212JBU2</accession>
<organism evidence="2">
    <name type="scientific">uncultured Alphaproteobacteria bacterium</name>
    <dbReference type="NCBI Taxonomy" id="91750"/>
    <lineage>
        <taxon>Bacteria</taxon>
        <taxon>Pseudomonadati</taxon>
        <taxon>Pseudomonadota</taxon>
        <taxon>Alphaproteobacteria</taxon>
        <taxon>environmental samples</taxon>
    </lineage>
</organism>
<dbReference type="EMBL" id="FLUO01000001">
    <property type="protein sequence ID" value="SBV96872.1"/>
    <property type="molecule type" value="Genomic_DNA"/>
</dbReference>
<gene>
    <name evidence="2" type="ORF">KL86APRO_10815</name>
</gene>